<evidence type="ECO:0000259" key="2">
    <source>
        <dbReference type="Pfam" id="PF03703"/>
    </source>
</evidence>
<organism evidence="3 4">
    <name type="scientific">Altericroceibacterium spongiae</name>
    <dbReference type="NCBI Taxonomy" id="2320269"/>
    <lineage>
        <taxon>Bacteria</taxon>
        <taxon>Pseudomonadati</taxon>
        <taxon>Pseudomonadota</taxon>
        <taxon>Alphaproteobacteria</taxon>
        <taxon>Sphingomonadales</taxon>
        <taxon>Erythrobacteraceae</taxon>
        <taxon>Altericroceibacterium</taxon>
    </lineage>
</organism>
<dbReference type="Pfam" id="PF03703">
    <property type="entry name" value="bPH_2"/>
    <property type="match status" value="1"/>
</dbReference>
<feature type="domain" description="YdbS-like PH" evidence="2">
    <location>
        <begin position="66"/>
        <end position="145"/>
    </location>
</feature>
<accession>A0A420EKQ9</accession>
<keyword evidence="1" id="KW-0472">Membrane</keyword>
<evidence type="ECO:0000256" key="1">
    <source>
        <dbReference type="SAM" id="Phobius"/>
    </source>
</evidence>
<name>A0A420EKQ9_9SPHN</name>
<dbReference type="PANTHER" id="PTHR34473">
    <property type="entry name" value="UPF0699 TRANSMEMBRANE PROTEIN YDBS"/>
    <property type="match status" value="1"/>
</dbReference>
<keyword evidence="1" id="KW-1133">Transmembrane helix</keyword>
<keyword evidence="1" id="KW-0812">Transmembrane</keyword>
<dbReference type="OrthoDB" id="1750577at2"/>
<dbReference type="PANTHER" id="PTHR34473:SF3">
    <property type="entry name" value="TRANSMEMBRANE PROTEIN-RELATED"/>
    <property type="match status" value="1"/>
</dbReference>
<dbReference type="EMBL" id="RAPF01000004">
    <property type="protein sequence ID" value="RKF21285.1"/>
    <property type="molecule type" value="Genomic_DNA"/>
</dbReference>
<evidence type="ECO:0000313" key="4">
    <source>
        <dbReference type="Proteomes" id="UP000284395"/>
    </source>
</evidence>
<feature type="transmembrane region" description="Helical" evidence="1">
    <location>
        <begin position="42"/>
        <end position="59"/>
    </location>
</feature>
<dbReference type="AlphaFoldDB" id="A0A420EKQ9"/>
<evidence type="ECO:0000313" key="3">
    <source>
        <dbReference type="EMBL" id="RKF21285.1"/>
    </source>
</evidence>
<comment type="caution">
    <text evidence="3">The sequence shown here is derived from an EMBL/GenBank/DDBJ whole genome shotgun (WGS) entry which is preliminary data.</text>
</comment>
<keyword evidence="4" id="KW-1185">Reference proteome</keyword>
<protein>
    <recommendedName>
        <fullName evidence="2">YdbS-like PH domain-containing protein</fullName>
    </recommendedName>
</protein>
<dbReference type="InterPro" id="IPR005182">
    <property type="entry name" value="YdbS-like_PH"/>
</dbReference>
<proteinExistence type="predicted"/>
<gene>
    <name evidence="3" type="ORF">D6851_09525</name>
</gene>
<feature type="transmembrane region" description="Helical" evidence="1">
    <location>
        <begin position="16"/>
        <end position="36"/>
    </location>
</feature>
<dbReference type="Proteomes" id="UP000284395">
    <property type="component" value="Unassembled WGS sequence"/>
</dbReference>
<sequence length="154" mass="17144">MQGETLSRVHPDHVKVLRIQSFGLAAAAVLAALAIGEGLPVLRWYALALAVLFALFWIIRLPARRYAHKGYDMAPDRLRIARGLLFRSDTVVPFGRIQHIDVMQGPLERFFGLATLVVHTAGTHNASVSLAGLKRETADAMREEIRSHIKRQTL</sequence>
<reference evidence="3 4" key="1">
    <citation type="submission" date="2018-09" db="EMBL/GenBank/DDBJ databases">
        <title>Altererythrobacter spongiae sp. nov., isolated from a marine sponge.</title>
        <authorList>
            <person name="Zhuang L."/>
            <person name="Luo L."/>
        </authorList>
    </citation>
    <scope>NUCLEOTIDE SEQUENCE [LARGE SCALE GENOMIC DNA]</scope>
    <source>
        <strain evidence="3 4">HN-Y73</strain>
    </source>
</reference>